<dbReference type="InterPro" id="IPR035681">
    <property type="entry name" value="ComA-like_MBL"/>
</dbReference>
<protein>
    <submittedName>
        <fullName evidence="10">DNA internalization-related competence protein ComEC/Rec2</fullName>
    </submittedName>
</protein>
<dbReference type="GO" id="GO:0030420">
    <property type="term" value="P:establishment of competence for transformation"/>
    <property type="evidence" value="ECO:0007669"/>
    <property type="project" value="InterPro"/>
</dbReference>
<feature type="domain" description="DUF4131" evidence="9">
    <location>
        <begin position="29"/>
        <end position="197"/>
    </location>
</feature>
<feature type="transmembrane region" description="Helical" evidence="6">
    <location>
        <begin position="499"/>
        <end position="523"/>
    </location>
</feature>
<dbReference type="PANTHER" id="PTHR30619">
    <property type="entry name" value="DNA INTERNALIZATION/COMPETENCE PROTEIN COMEC/REC2"/>
    <property type="match status" value="1"/>
</dbReference>
<dbReference type="Pfam" id="PF03772">
    <property type="entry name" value="Competence"/>
    <property type="match status" value="1"/>
</dbReference>
<comment type="subcellular location">
    <subcellularLocation>
        <location evidence="1">Cell membrane</location>
        <topology evidence="1">Multi-pass membrane protein</topology>
    </subcellularLocation>
</comment>
<feature type="domain" description="ComEC/Rec2-related protein" evidence="8">
    <location>
        <begin position="246"/>
        <end position="525"/>
    </location>
</feature>
<feature type="domain" description="Metallo-beta-lactamase" evidence="7">
    <location>
        <begin position="559"/>
        <end position="748"/>
    </location>
</feature>
<feature type="transmembrane region" description="Helical" evidence="6">
    <location>
        <begin position="339"/>
        <end position="367"/>
    </location>
</feature>
<keyword evidence="2" id="KW-1003">Cell membrane</keyword>
<dbReference type="InterPro" id="IPR004797">
    <property type="entry name" value="Competence_ComEC/Rec2"/>
</dbReference>
<evidence type="ECO:0000256" key="5">
    <source>
        <dbReference type="ARBA" id="ARBA00023136"/>
    </source>
</evidence>
<evidence type="ECO:0000256" key="6">
    <source>
        <dbReference type="SAM" id="Phobius"/>
    </source>
</evidence>
<evidence type="ECO:0000256" key="4">
    <source>
        <dbReference type="ARBA" id="ARBA00022989"/>
    </source>
</evidence>
<dbReference type="Proteomes" id="UP000634011">
    <property type="component" value="Unassembled WGS sequence"/>
</dbReference>
<reference evidence="10" key="1">
    <citation type="submission" date="2020-08" db="EMBL/GenBank/DDBJ databases">
        <title>Novel species isolated from subtropical streams in China.</title>
        <authorList>
            <person name="Lu H."/>
        </authorList>
    </citation>
    <scope>NUCLEOTIDE SEQUENCE</scope>
    <source>
        <strain evidence="10">KACC 12607</strain>
    </source>
</reference>
<proteinExistence type="predicted"/>
<sequence>MRVTCLFFVMGVACLQQQATLLSLTQVGYLIALASLTFLAVRRFIDKTENPNFWRTLNRGLFALVVGFVWASCFAHFYLRTSLPSVYENQDMTIIGTINSLPLQMAEGQRFNFAVEQILDSRLTADDQAHFPEKLSLSWYLKRQATDDPENPGVRPGERWRFKLRLKRPHGAANPDGFDYEVWLLEQGIRATGTIRDDAVGGAVNQRLDEFVWGIGNLVERGRAILRDRIHAALPGYPYAGVIVALVIGDQREIPQSDWTVFNRVGIGHLISISGLHITMVAGMFSGLLAFLWRRSFYLNLSLPLYVPVQKIAALAGAMMAVLYVALAGFGVPAQRTMYMLLVVAVAIWSGRITSFSSVLCLALSLVTLLDPWAVLSPGFWLSFGAVGVIIFAAGGQLQPDTDGRWQKIVRDVRLASRTQYAVTIGLVPLTMLLFGQISLVGPVANAVAIPLVSFFVTPLALLGSVLPMPLSGHVLKLAHGLIQLLVWFLDYLSASPMAVWSAALPSFSIFLLALVGMLWMLLPRGWPMRWLGGVCCLPLVFQPPLAIANKDLRVTALDVGQGMALLLETAHHRLLYDTGPSYSVDSDSGSRVILPYLKARGINALDMLMISHNDSDHSGGALSILRQLPVSLTSSSLALDSPIVAQSAQHRRCQAGQEWDWDGVHFEILQPVPVSYESIKWKPNARSCTLKVTTDHHSMLLPGDIEAIQEDELINSIPDKLKADVLLAPHHGSGTSSTPAFLHAVSPSLGIFQVGYLSRYHHPKAEVYSRYADFGINRLRTDESGAITLQFSASLQFSQFRQEHARYWYGQ</sequence>
<evidence type="ECO:0000256" key="1">
    <source>
        <dbReference type="ARBA" id="ARBA00004651"/>
    </source>
</evidence>
<name>A0A923KK85_9BURK</name>
<feature type="transmembrane region" description="Helical" evidence="6">
    <location>
        <begin position="270"/>
        <end position="292"/>
    </location>
</feature>
<dbReference type="GO" id="GO:0005886">
    <property type="term" value="C:plasma membrane"/>
    <property type="evidence" value="ECO:0007669"/>
    <property type="project" value="UniProtKB-SubCell"/>
</dbReference>
<dbReference type="SUPFAM" id="SSF56281">
    <property type="entry name" value="Metallo-hydrolase/oxidoreductase"/>
    <property type="match status" value="1"/>
</dbReference>
<dbReference type="InterPro" id="IPR004477">
    <property type="entry name" value="ComEC_N"/>
</dbReference>
<dbReference type="CDD" id="cd07731">
    <property type="entry name" value="ComA-like_MBL-fold"/>
    <property type="match status" value="1"/>
</dbReference>
<dbReference type="InterPro" id="IPR025405">
    <property type="entry name" value="DUF4131"/>
</dbReference>
<evidence type="ECO:0000259" key="8">
    <source>
        <dbReference type="Pfam" id="PF03772"/>
    </source>
</evidence>
<evidence type="ECO:0000259" key="7">
    <source>
        <dbReference type="Pfam" id="PF00753"/>
    </source>
</evidence>
<feature type="transmembrane region" description="Helical" evidence="6">
    <location>
        <begin position="57"/>
        <end position="79"/>
    </location>
</feature>
<dbReference type="Pfam" id="PF00753">
    <property type="entry name" value="Lactamase_B"/>
    <property type="match status" value="1"/>
</dbReference>
<dbReference type="EMBL" id="JACOFV010000004">
    <property type="protein sequence ID" value="MBC3861585.1"/>
    <property type="molecule type" value="Genomic_DNA"/>
</dbReference>
<dbReference type="NCBIfam" id="TIGR00360">
    <property type="entry name" value="ComEC_N-term"/>
    <property type="match status" value="1"/>
</dbReference>
<feature type="transmembrane region" description="Helical" evidence="6">
    <location>
        <begin position="419"/>
        <end position="438"/>
    </location>
</feature>
<evidence type="ECO:0000256" key="3">
    <source>
        <dbReference type="ARBA" id="ARBA00022692"/>
    </source>
</evidence>
<gene>
    <name evidence="10" type="ORF">H8K32_05680</name>
</gene>
<dbReference type="InterPro" id="IPR052159">
    <property type="entry name" value="Competence_DNA_uptake"/>
</dbReference>
<dbReference type="InterPro" id="IPR036866">
    <property type="entry name" value="RibonucZ/Hydroxyglut_hydro"/>
</dbReference>
<dbReference type="NCBIfam" id="TIGR00361">
    <property type="entry name" value="ComEC_Rec2"/>
    <property type="match status" value="1"/>
</dbReference>
<keyword evidence="11" id="KW-1185">Reference proteome</keyword>
<dbReference type="Gene3D" id="3.60.15.10">
    <property type="entry name" value="Ribonuclease Z/Hydroxyacylglutathione hydrolase-like"/>
    <property type="match status" value="1"/>
</dbReference>
<dbReference type="Pfam" id="PF13567">
    <property type="entry name" value="DUF4131"/>
    <property type="match status" value="1"/>
</dbReference>
<evidence type="ECO:0000259" key="9">
    <source>
        <dbReference type="Pfam" id="PF13567"/>
    </source>
</evidence>
<keyword evidence="3 6" id="KW-0812">Transmembrane</keyword>
<keyword evidence="5 6" id="KW-0472">Membrane</keyword>
<comment type="caution">
    <text evidence="10">The sequence shown here is derived from an EMBL/GenBank/DDBJ whole genome shotgun (WGS) entry which is preliminary data.</text>
</comment>
<accession>A0A923KK85</accession>
<evidence type="ECO:0000313" key="11">
    <source>
        <dbReference type="Proteomes" id="UP000634011"/>
    </source>
</evidence>
<keyword evidence="4 6" id="KW-1133">Transmembrane helix</keyword>
<dbReference type="PANTHER" id="PTHR30619:SF1">
    <property type="entry name" value="RECOMBINATION PROTEIN 2"/>
    <property type="match status" value="1"/>
</dbReference>
<dbReference type="AlphaFoldDB" id="A0A923KK85"/>
<organism evidence="10 11">
    <name type="scientific">Undibacterium jejuense</name>
    <dbReference type="NCBI Taxonomy" id="1344949"/>
    <lineage>
        <taxon>Bacteria</taxon>
        <taxon>Pseudomonadati</taxon>
        <taxon>Pseudomonadota</taxon>
        <taxon>Betaproteobacteria</taxon>
        <taxon>Burkholderiales</taxon>
        <taxon>Oxalobacteraceae</taxon>
        <taxon>Undibacterium</taxon>
    </lineage>
</organism>
<feature type="transmembrane region" description="Helical" evidence="6">
    <location>
        <begin position="26"/>
        <end position="45"/>
    </location>
</feature>
<dbReference type="InterPro" id="IPR001279">
    <property type="entry name" value="Metallo-B-lactamas"/>
</dbReference>
<feature type="transmembrane region" description="Helical" evidence="6">
    <location>
        <begin position="379"/>
        <end position="398"/>
    </location>
</feature>
<evidence type="ECO:0000313" key="10">
    <source>
        <dbReference type="EMBL" id="MBC3861585.1"/>
    </source>
</evidence>
<feature type="transmembrane region" description="Helical" evidence="6">
    <location>
        <begin position="312"/>
        <end position="332"/>
    </location>
</feature>
<feature type="transmembrane region" description="Helical" evidence="6">
    <location>
        <begin position="444"/>
        <end position="463"/>
    </location>
</feature>
<dbReference type="RefSeq" id="WP_186911519.1">
    <property type="nucleotide sequence ID" value="NZ_JACOFV010000004.1"/>
</dbReference>
<evidence type="ECO:0000256" key="2">
    <source>
        <dbReference type="ARBA" id="ARBA00022475"/>
    </source>
</evidence>